<dbReference type="Pfam" id="PF04167">
    <property type="entry name" value="DUF402"/>
    <property type="match status" value="1"/>
</dbReference>
<organism evidence="3 4">
    <name type="scientific">Saccharothrix hoggarensis</name>
    <dbReference type="NCBI Taxonomy" id="913853"/>
    <lineage>
        <taxon>Bacteria</taxon>
        <taxon>Bacillati</taxon>
        <taxon>Actinomycetota</taxon>
        <taxon>Actinomycetes</taxon>
        <taxon>Pseudonocardiales</taxon>
        <taxon>Pseudonocardiaceae</taxon>
        <taxon>Saccharothrix</taxon>
    </lineage>
</organism>
<dbReference type="EMBL" id="JBHTLK010000037">
    <property type="protein sequence ID" value="MFD1147501.1"/>
    <property type="molecule type" value="Genomic_DNA"/>
</dbReference>
<keyword evidence="1" id="KW-0378">Hydrolase</keyword>
<accession>A0ABW3QRN6</accession>
<dbReference type="Proteomes" id="UP001597168">
    <property type="component" value="Unassembled WGS sequence"/>
</dbReference>
<dbReference type="InterPro" id="IPR035930">
    <property type="entry name" value="FomD-like_sf"/>
</dbReference>
<dbReference type="InterPro" id="IPR007295">
    <property type="entry name" value="DUF402"/>
</dbReference>
<dbReference type="PANTHER" id="PTHR39159:SF1">
    <property type="entry name" value="UPF0374 PROTEIN YGAC"/>
    <property type="match status" value="1"/>
</dbReference>
<evidence type="ECO:0000313" key="3">
    <source>
        <dbReference type="EMBL" id="MFD1147501.1"/>
    </source>
</evidence>
<sequence>MPTFEPGATAVRRDVLRGKVWSAHAVRVLADSPDALVACCRPGAECLAPTTWIEWLLTGDDGVRKRALPNLAAGRWRLDRWIWRDTVQLLWNPPGTWFSVHAFYDASDEHRLSRWYVNFQRPLRRTALGFDTFDLLLDLVVAPDLSGWSWKDEGEYAQGRRLGVVGEDDHRAVERARDQAVAMIENRDGPFAPDAGWAGWRSDPSWPATALPADVLTADVLTADVLTADLPPEG</sequence>
<evidence type="ECO:0000313" key="4">
    <source>
        <dbReference type="Proteomes" id="UP001597168"/>
    </source>
</evidence>
<dbReference type="PANTHER" id="PTHR39159">
    <property type="match status" value="1"/>
</dbReference>
<name>A0ABW3QRN6_9PSEU</name>
<feature type="domain" description="DUF402" evidence="2">
    <location>
        <begin position="76"/>
        <end position="187"/>
    </location>
</feature>
<dbReference type="InterPro" id="IPR050212">
    <property type="entry name" value="Ntdp-like"/>
</dbReference>
<keyword evidence="4" id="KW-1185">Reference proteome</keyword>
<gene>
    <name evidence="3" type="ORF">ACFQ3T_10235</name>
</gene>
<reference evidence="4" key="1">
    <citation type="journal article" date="2019" name="Int. J. Syst. Evol. Microbiol.">
        <title>The Global Catalogue of Microorganisms (GCM) 10K type strain sequencing project: providing services to taxonomists for standard genome sequencing and annotation.</title>
        <authorList>
            <consortium name="The Broad Institute Genomics Platform"/>
            <consortium name="The Broad Institute Genome Sequencing Center for Infectious Disease"/>
            <person name="Wu L."/>
            <person name="Ma J."/>
        </authorList>
    </citation>
    <scope>NUCLEOTIDE SEQUENCE [LARGE SCALE GENOMIC DNA]</scope>
    <source>
        <strain evidence="4">CCUG 60214</strain>
    </source>
</reference>
<dbReference type="Gene3D" id="2.40.380.10">
    <property type="entry name" value="FomD-like"/>
    <property type="match status" value="1"/>
</dbReference>
<protein>
    <submittedName>
        <fullName evidence="3">DUF402 domain-containing protein</fullName>
    </submittedName>
</protein>
<dbReference type="RefSeq" id="WP_380722703.1">
    <property type="nucleotide sequence ID" value="NZ_JBHTLK010000037.1"/>
</dbReference>
<comment type="caution">
    <text evidence="3">The sequence shown here is derived from an EMBL/GenBank/DDBJ whole genome shotgun (WGS) entry which is preliminary data.</text>
</comment>
<evidence type="ECO:0000259" key="2">
    <source>
        <dbReference type="Pfam" id="PF04167"/>
    </source>
</evidence>
<dbReference type="SUPFAM" id="SSF159234">
    <property type="entry name" value="FomD-like"/>
    <property type="match status" value="1"/>
</dbReference>
<evidence type="ECO:0000256" key="1">
    <source>
        <dbReference type="ARBA" id="ARBA00022801"/>
    </source>
</evidence>
<proteinExistence type="predicted"/>